<keyword evidence="1 4" id="KW-0378">Hydrolase</keyword>
<dbReference type="InterPro" id="IPR036264">
    <property type="entry name" value="Bact_exopeptidase_dim_dom"/>
</dbReference>
<feature type="binding site" evidence="2">
    <location>
        <position position="137"/>
    </location>
    <ligand>
        <name>Mn(2+)</name>
        <dbReference type="ChEBI" id="CHEBI:29035"/>
        <label>2</label>
    </ligand>
</feature>
<dbReference type="GO" id="GO:0046872">
    <property type="term" value="F:metal ion binding"/>
    <property type="evidence" value="ECO:0007669"/>
    <property type="project" value="UniProtKB-KW"/>
</dbReference>
<evidence type="ECO:0000256" key="1">
    <source>
        <dbReference type="ARBA" id="ARBA00022801"/>
    </source>
</evidence>
<dbReference type="AlphaFoldDB" id="A0A2U1E5X1"/>
<dbReference type="PIRSF" id="PIRSF005962">
    <property type="entry name" value="Pept_M20D_amidohydro"/>
    <property type="match status" value="1"/>
</dbReference>
<dbReference type="SUPFAM" id="SSF55031">
    <property type="entry name" value="Bacterial exopeptidase dimerisation domain"/>
    <property type="match status" value="1"/>
</dbReference>
<sequence length="389" mass="42920">MTNYFEKAKEYKDQLIENRRSLHQMPETGLSLPNTKKFVMEKLKALGLEVKELGESGLSVLIEGEKGDGKCILVRADMDALPMKEESGLPFSATGDKAHTCGHDLHAAIAISAAEMLIKEKKNFKGKVKIMFQPAEEIFEGSKMMIEEGILENPKVDVAIALHTALDEEPGSVEYNEGYFTTSCDNFKINIKGKGGHGAYPHTTIDPINAAFNIYQNFMELVGREAPPQETVTLTFGMMSAGSNSNIIPETAELQGTLRTYSPEVRKNLKARMQDIVDGVMKTTRSEINLDFFAGVPSLLSDPKLTAELVGYIKKTNPELKLIPNMQIMASEDMALVAERVPTTYFMLNSKVEGNNFSHHNPGVEFNEDALPIGLGLIVTSAIDWLNNN</sequence>
<dbReference type="Gene3D" id="3.30.70.360">
    <property type="match status" value="1"/>
</dbReference>
<dbReference type="Pfam" id="PF01546">
    <property type="entry name" value="Peptidase_M20"/>
    <property type="match status" value="1"/>
</dbReference>
<evidence type="ECO:0000313" key="4">
    <source>
        <dbReference type="EMBL" id="PVY95252.1"/>
    </source>
</evidence>
<evidence type="ECO:0000256" key="2">
    <source>
        <dbReference type="PIRSR" id="PIRSR005962-1"/>
    </source>
</evidence>
<name>A0A2U1E5X1_9FIRM</name>
<reference evidence="4 5" key="1">
    <citation type="submission" date="2018-04" db="EMBL/GenBank/DDBJ databases">
        <title>Genomic Encyclopedia of Type Strains, Phase IV (KMG-IV): sequencing the most valuable type-strain genomes for metagenomic binning, comparative biology and taxonomic classification.</title>
        <authorList>
            <person name="Goeker M."/>
        </authorList>
    </citation>
    <scope>NUCLEOTIDE SEQUENCE [LARGE SCALE GENOMIC DNA]</scope>
    <source>
        <strain evidence="4 5">DSM 20705</strain>
    </source>
</reference>
<dbReference type="SUPFAM" id="SSF53187">
    <property type="entry name" value="Zn-dependent exopeptidases"/>
    <property type="match status" value="1"/>
</dbReference>
<dbReference type="NCBIfam" id="TIGR01891">
    <property type="entry name" value="amidohydrolases"/>
    <property type="match status" value="1"/>
</dbReference>
<keyword evidence="2" id="KW-0464">Manganese</keyword>
<feature type="binding site" evidence="2">
    <location>
        <position position="163"/>
    </location>
    <ligand>
        <name>Mn(2+)</name>
        <dbReference type="ChEBI" id="CHEBI:29035"/>
        <label>2</label>
    </ligand>
</feature>
<protein>
    <submittedName>
        <fullName evidence="4">Amidohydrolase</fullName>
    </submittedName>
</protein>
<dbReference type="InterPro" id="IPR017439">
    <property type="entry name" value="Amidohydrolase"/>
</dbReference>
<dbReference type="InterPro" id="IPR002933">
    <property type="entry name" value="Peptidase_M20"/>
</dbReference>
<dbReference type="EMBL" id="QEKV01000002">
    <property type="protein sequence ID" value="PVY95252.1"/>
    <property type="molecule type" value="Genomic_DNA"/>
</dbReference>
<dbReference type="Proteomes" id="UP000245793">
    <property type="component" value="Unassembled WGS sequence"/>
</dbReference>
<keyword evidence="5" id="KW-1185">Reference proteome</keyword>
<proteinExistence type="predicted"/>
<dbReference type="GO" id="GO:0050118">
    <property type="term" value="F:N-acetyldiaminopimelate deacetylase activity"/>
    <property type="evidence" value="ECO:0007669"/>
    <property type="project" value="UniProtKB-ARBA"/>
</dbReference>
<dbReference type="GO" id="GO:0019877">
    <property type="term" value="P:diaminopimelate biosynthetic process"/>
    <property type="evidence" value="ECO:0007669"/>
    <property type="project" value="UniProtKB-ARBA"/>
</dbReference>
<feature type="domain" description="Peptidase M20 dimerisation" evidence="3">
    <location>
        <begin position="186"/>
        <end position="279"/>
    </location>
</feature>
<evidence type="ECO:0000259" key="3">
    <source>
        <dbReference type="Pfam" id="PF07687"/>
    </source>
</evidence>
<accession>A0A2U1E5X1</accession>
<dbReference type="FunFam" id="3.30.70.360:FF:000001">
    <property type="entry name" value="N-acetyldiaminopimelate deacetylase"/>
    <property type="match status" value="1"/>
</dbReference>
<comment type="cofactor">
    <cofactor evidence="2">
        <name>Mn(2+)</name>
        <dbReference type="ChEBI" id="CHEBI:29035"/>
    </cofactor>
    <text evidence="2">The Mn(2+) ion enhances activity.</text>
</comment>
<feature type="binding site" evidence="2">
    <location>
        <position position="360"/>
    </location>
    <ligand>
        <name>Mn(2+)</name>
        <dbReference type="ChEBI" id="CHEBI:29035"/>
        <label>2</label>
    </ligand>
</feature>
<evidence type="ECO:0000313" key="5">
    <source>
        <dbReference type="Proteomes" id="UP000245793"/>
    </source>
</evidence>
<organism evidence="4 5">
    <name type="scientific">Ezakiella coagulans</name>
    <dbReference type="NCBI Taxonomy" id="46507"/>
    <lineage>
        <taxon>Bacteria</taxon>
        <taxon>Bacillati</taxon>
        <taxon>Bacillota</taxon>
        <taxon>Tissierellia</taxon>
        <taxon>Ezakiella</taxon>
    </lineage>
</organism>
<dbReference type="CDD" id="cd03886">
    <property type="entry name" value="M20_Acy1"/>
    <property type="match status" value="1"/>
</dbReference>
<dbReference type="RefSeq" id="WP_116479722.1">
    <property type="nucleotide sequence ID" value="NZ_QEKV01000002.1"/>
</dbReference>
<feature type="binding site" evidence="2">
    <location>
        <position position="101"/>
    </location>
    <ligand>
        <name>Mn(2+)</name>
        <dbReference type="ChEBI" id="CHEBI:29035"/>
        <label>2</label>
    </ligand>
</feature>
<feature type="binding site" evidence="2">
    <location>
        <position position="103"/>
    </location>
    <ligand>
        <name>Mn(2+)</name>
        <dbReference type="ChEBI" id="CHEBI:29035"/>
        <label>2</label>
    </ligand>
</feature>
<keyword evidence="2" id="KW-0479">Metal-binding</keyword>
<dbReference type="InterPro" id="IPR011650">
    <property type="entry name" value="Peptidase_M20_dimer"/>
</dbReference>
<dbReference type="PANTHER" id="PTHR11014">
    <property type="entry name" value="PEPTIDASE M20 FAMILY MEMBER"/>
    <property type="match status" value="1"/>
</dbReference>
<gene>
    <name evidence="4" type="ORF">C7381_102141</name>
</gene>
<dbReference type="PANTHER" id="PTHR11014:SF63">
    <property type="entry name" value="METALLOPEPTIDASE, PUTATIVE (AFU_ORTHOLOGUE AFUA_6G09600)-RELATED"/>
    <property type="match status" value="1"/>
</dbReference>
<dbReference type="Gene3D" id="3.40.630.10">
    <property type="entry name" value="Zn peptidases"/>
    <property type="match status" value="1"/>
</dbReference>
<dbReference type="Pfam" id="PF07687">
    <property type="entry name" value="M20_dimer"/>
    <property type="match status" value="1"/>
</dbReference>
<comment type="caution">
    <text evidence="4">The sequence shown here is derived from an EMBL/GenBank/DDBJ whole genome shotgun (WGS) entry which is preliminary data.</text>
</comment>